<reference evidence="1 2" key="1">
    <citation type="submission" date="2018-04" db="EMBL/GenBank/DDBJ databases">
        <authorList>
            <person name="Huttner S."/>
            <person name="Dainat J."/>
        </authorList>
    </citation>
    <scope>NUCLEOTIDE SEQUENCE [LARGE SCALE GENOMIC DNA]</scope>
</reference>
<sequence length="256" mass="27042">MVSSKSVTAYVGSALLFAARISSATNFTISNGQIFTPGFAIVDAPQPDTPLGGDLIEIALDVSADGRLPLPPYAQDSPSQIHNITIFLFSYDKGRNFTITNGTASANNASLGDIMLQEPGSTVKHVRWTWPDCLVGDGGQQGLGDTDRGVYNISIRQSFRLNGTDYYTIFDLPISVTNSIPSNSDRPSCDALNNPMLSPDEIRASTDIFNAPVMFAPGDATTVQTSSGQGLGSGAATWRTRLCWLGLAGVAAALAM</sequence>
<organism evidence="1 2">
    <name type="scientific">Thermothielavioides terrestris</name>
    <dbReference type="NCBI Taxonomy" id="2587410"/>
    <lineage>
        <taxon>Eukaryota</taxon>
        <taxon>Fungi</taxon>
        <taxon>Dikarya</taxon>
        <taxon>Ascomycota</taxon>
        <taxon>Pezizomycotina</taxon>
        <taxon>Sordariomycetes</taxon>
        <taxon>Sordariomycetidae</taxon>
        <taxon>Sordariales</taxon>
        <taxon>Chaetomiaceae</taxon>
        <taxon>Thermothielavioides</taxon>
    </lineage>
</organism>
<protein>
    <submittedName>
        <fullName evidence="1">A858cc07-85fe-4928-a616-c5c526ab5f4c</fullName>
    </submittedName>
</protein>
<proteinExistence type="predicted"/>
<dbReference type="Proteomes" id="UP000289323">
    <property type="component" value="Unassembled WGS sequence"/>
</dbReference>
<evidence type="ECO:0000313" key="2">
    <source>
        <dbReference type="Proteomes" id="UP000289323"/>
    </source>
</evidence>
<evidence type="ECO:0000313" key="1">
    <source>
        <dbReference type="EMBL" id="SPQ18244.1"/>
    </source>
</evidence>
<name>A0A446B6V9_9PEZI</name>
<accession>A0A446B6V9</accession>
<gene>
    <name evidence="1" type="ORF">TT172_LOCUS663</name>
</gene>
<dbReference type="EMBL" id="OUUZ01000001">
    <property type="protein sequence ID" value="SPQ18244.1"/>
    <property type="molecule type" value="Genomic_DNA"/>
</dbReference>
<dbReference type="AlphaFoldDB" id="A0A446B6V9"/>